<dbReference type="PROSITE" id="PS50005">
    <property type="entry name" value="TPR"/>
    <property type="match status" value="1"/>
</dbReference>
<keyword evidence="1" id="KW-0802">TPR repeat</keyword>
<dbReference type="InterPro" id="IPR011990">
    <property type="entry name" value="TPR-like_helical_dom_sf"/>
</dbReference>
<feature type="signal peptide" evidence="3">
    <location>
        <begin position="1"/>
        <end position="21"/>
    </location>
</feature>
<evidence type="ECO:0000313" key="5">
    <source>
        <dbReference type="EMBL" id="MBT1707380.1"/>
    </source>
</evidence>
<comment type="caution">
    <text evidence="5">The sequence shown here is derived from an EMBL/GenBank/DDBJ whole genome shotgun (WGS) entry which is preliminary data.</text>
</comment>
<organism evidence="5 6">
    <name type="scientific">Dawidia cretensis</name>
    <dbReference type="NCBI Taxonomy" id="2782350"/>
    <lineage>
        <taxon>Bacteria</taxon>
        <taxon>Pseudomonadati</taxon>
        <taxon>Bacteroidota</taxon>
        <taxon>Cytophagia</taxon>
        <taxon>Cytophagales</taxon>
        <taxon>Chryseotaleaceae</taxon>
        <taxon>Dawidia</taxon>
    </lineage>
</organism>
<keyword evidence="6" id="KW-1185">Reference proteome</keyword>
<evidence type="ECO:0000313" key="6">
    <source>
        <dbReference type="Proteomes" id="UP001319080"/>
    </source>
</evidence>
<evidence type="ECO:0000256" key="3">
    <source>
        <dbReference type="SAM" id="SignalP"/>
    </source>
</evidence>
<dbReference type="InterPro" id="IPR050640">
    <property type="entry name" value="Bact_2-comp_sensor_kinase"/>
</dbReference>
<dbReference type="InterPro" id="IPR010559">
    <property type="entry name" value="Sig_transdc_His_kin_internal"/>
</dbReference>
<dbReference type="Pfam" id="PF06580">
    <property type="entry name" value="His_kinase"/>
    <property type="match status" value="1"/>
</dbReference>
<name>A0AAP2DTW8_9BACT</name>
<feature type="chain" id="PRO_5042906482" evidence="3">
    <location>
        <begin position="22"/>
        <end position="670"/>
    </location>
</feature>
<keyword evidence="2" id="KW-0472">Membrane</keyword>
<dbReference type="Pfam" id="PF13176">
    <property type="entry name" value="TPR_7"/>
    <property type="match status" value="1"/>
</dbReference>
<feature type="repeat" description="TPR" evidence="1">
    <location>
        <begin position="144"/>
        <end position="177"/>
    </location>
</feature>
<dbReference type="PANTHER" id="PTHR34220">
    <property type="entry name" value="SENSOR HISTIDINE KINASE YPDA"/>
    <property type="match status" value="1"/>
</dbReference>
<dbReference type="Gene3D" id="3.30.565.10">
    <property type="entry name" value="Histidine kinase-like ATPase, C-terminal domain"/>
    <property type="match status" value="1"/>
</dbReference>
<keyword evidence="3" id="KW-0732">Signal</keyword>
<dbReference type="SMART" id="SM00028">
    <property type="entry name" value="TPR"/>
    <property type="match status" value="4"/>
</dbReference>
<protein>
    <submittedName>
        <fullName evidence="5">Histidine kinase</fullName>
    </submittedName>
</protein>
<feature type="transmembrane region" description="Helical" evidence="2">
    <location>
        <begin position="426"/>
        <end position="446"/>
    </location>
</feature>
<feature type="domain" description="Signal transduction histidine kinase internal region" evidence="4">
    <location>
        <begin position="461"/>
        <end position="539"/>
    </location>
</feature>
<proteinExistence type="predicted"/>
<keyword evidence="5" id="KW-0418">Kinase</keyword>
<gene>
    <name evidence="5" type="ORF">KK062_04060</name>
</gene>
<keyword evidence="2" id="KW-1133">Transmembrane helix</keyword>
<evidence type="ECO:0000256" key="1">
    <source>
        <dbReference type="PROSITE-ProRule" id="PRU00339"/>
    </source>
</evidence>
<dbReference type="SUPFAM" id="SSF48452">
    <property type="entry name" value="TPR-like"/>
    <property type="match status" value="2"/>
</dbReference>
<evidence type="ECO:0000259" key="4">
    <source>
        <dbReference type="Pfam" id="PF06580"/>
    </source>
</evidence>
<dbReference type="EMBL" id="JAHESE010000002">
    <property type="protein sequence ID" value="MBT1707380.1"/>
    <property type="molecule type" value="Genomic_DNA"/>
</dbReference>
<keyword evidence="5" id="KW-0808">Transferase</keyword>
<sequence length="670" mass="76388">MIRHTLTLSLIAFFCISSAVAQDSKKAPSQKAAEKDEKVLEDRGSYKTFKKLSRRTNPADLLEEAASLKDSNPGEALTKVREALGLSLASGDVLNEARSHMLIGEINEGIQEWKLSRENYLQAHQILNAHKNPKDVPTTTMDYQRTLRGLGNTSLKLGDFNVALQYFQQALDLRLDRNQRIDRTLDLSETYYQMSNYTEALRVLDNLPPQGGKAISSNTLDMRVQNQKAKIYARLNDIPQTKNLYDNSLAQLRVNKNDAEGVKSLQETKEEIADVLRGQNLYDDEIELRNKSIEFNLESRNLDEVTNDKVEISKTLVAKGEDAAALREIEEAARIADTLANPKAQAKAYLTLADIYEKNGRTTQALGAYRKYSDAVTRSQRIQEERQITNSSLLGQQRDIEELSKNVSVGKREETIEQATVSRQKLVIYGLLVILLITTITSYYIYKNAQASKVANQLLALKSLRSQMNPHFIFNALNSVNHFIAEQDERTANKFLSEFSQLMRLVLENSQEDFIPLFKEQEILALYLKLEHYRFRDKFDYRIDIDESINAEAIEVPPMLIQPYIENAVWHGLRYKEERGMLTLRFYQQDTTLMVEISDNGIGRKRSAALKTSNQKKHNSTGLKNIQERLDIINKVYKADYRVTIEDLQPGPGTLVHLALPLHKTDRILP</sequence>
<dbReference type="PANTHER" id="PTHR34220:SF7">
    <property type="entry name" value="SENSOR HISTIDINE KINASE YPDA"/>
    <property type="match status" value="1"/>
</dbReference>
<dbReference type="Proteomes" id="UP001319080">
    <property type="component" value="Unassembled WGS sequence"/>
</dbReference>
<dbReference type="AlphaFoldDB" id="A0AAP2DTW8"/>
<dbReference type="GO" id="GO:0016020">
    <property type="term" value="C:membrane"/>
    <property type="evidence" value="ECO:0007669"/>
    <property type="project" value="InterPro"/>
</dbReference>
<keyword evidence="2" id="KW-0812">Transmembrane</keyword>
<dbReference type="InterPro" id="IPR036890">
    <property type="entry name" value="HATPase_C_sf"/>
</dbReference>
<dbReference type="SUPFAM" id="SSF55874">
    <property type="entry name" value="ATPase domain of HSP90 chaperone/DNA topoisomerase II/histidine kinase"/>
    <property type="match status" value="1"/>
</dbReference>
<accession>A0AAP2DTW8</accession>
<dbReference type="Gene3D" id="1.25.40.10">
    <property type="entry name" value="Tetratricopeptide repeat domain"/>
    <property type="match status" value="2"/>
</dbReference>
<evidence type="ECO:0000256" key="2">
    <source>
        <dbReference type="SAM" id="Phobius"/>
    </source>
</evidence>
<dbReference type="GO" id="GO:0000155">
    <property type="term" value="F:phosphorelay sensor kinase activity"/>
    <property type="evidence" value="ECO:0007669"/>
    <property type="project" value="InterPro"/>
</dbReference>
<dbReference type="InterPro" id="IPR019734">
    <property type="entry name" value="TPR_rpt"/>
</dbReference>
<dbReference type="Pfam" id="PF13181">
    <property type="entry name" value="TPR_8"/>
    <property type="match status" value="1"/>
</dbReference>
<reference evidence="5 6" key="1">
    <citation type="submission" date="2021-05" db="EMBL/GenBank/DDBJ databases">
        <title>A Polyphasic approach of four new species of the genus Ohtaekwangia: Ohtaekwangia histidinii sp. nov., Ohtaekwangia cretensis sp. nov., Ohtaekwangia indiensis sp. nov., Ohtaekwangia reichenbachii sp. nov. from diverse environment.</title>
        <authorList>
            <person name="Octaviana S."/>
        </authorList>
    </citation>
    <scope>NUCLEOTIDE SEQUENCE [LARGE SCALE GENOMIC DNA]</scope>
    <source>
        <strain evidence="5 6">PWU5</strain>
    </source>
</reference>